<dbReference type="InterPro" id="IPR002490">
    <property type="entry name" value="V-ATPase_116kDa_su"/>
</dbReference>
<dbReference type="PANTHER" id="PTHR11629">
    <property type="entry name" value="VACUOLAR PROTON ATPASES"/>
    <property type="match status" value="1"/>
</dbReference>
<dbReference type="GO" id="GO:0046961">
    <property type="term" value="F:proton-transporting ATPase activity, rotational mechanism"/>
    <property type="evidence" value="ECO:0007669"/>
    <property type="project" value="InterPro"/>
</dbReference>
<dbReference type="EMBL" id="AGEJ01000021">
    <property type="protein sequence ID" value="EMD16336.1"/>
    <property type="molecule type" value="Genomic_DNA"/>
</dbReference>
<evidence type="ECO:0000256" key="8">
    <source>
        <dbReference type="SAM" id="Phobius"/>
    </source>
</evidence>
<evidence type="ECO:0000256" key="7">
    <source>
        <dbReference type="ARBA" id="ARBA00023136"/>
    </source>
</evidence>
<dbReference type="STRING" id="999415.HMPREF9943_01262"/>
<accession>M2Q232</accession>
<dbReference type="GO" id="GO:0016471">
    <property type="term" value="C:vacuolar proton-transporting V-type ATPase complex"/>
    <property type="evidence" value="ECO:0007669"/>
    <property type="project" value="TreeGrafter"/>
</dbReference>
<feature type="transmembrane region" description="Helical" evidence="8">
    <location>
        <begin position="350"/>
        <end position="376"/>
    </location>
</feature>
<dbReference type="PANTHER" id="PTHR11629:SF63">
    <property type="entry name" value="V-TYPE PROTON ATPASE SUBUNIT A"/>
    <property type="match status" value="1"/>
</dbReference>
<feature type="transmembrane region" description="Helical" evidence="8">
    <location>
        <begin position="467"/>
        <end position="485"/>
    </location>
</feature>
<protein>
    <submittedName>
        <fullName evidence="9">Uncharacterized protein</fullName>
    </submittedName>
</protein>
<comment type="subcellular location">
    <subcellularLocation>
        <location evidence="1">Membrane</location>
        <topology evidence="1">Multi-pass membrane protein</topology>
    </subcellularLocation>
</comment>
<dbReference type="OrthoDB" id="9803814at2"/>
<evidence type="ECO:0000256" key="6">
    <source>
        <dbReference type="ARBA" id="ARBA00023065"/>
    </source>
</evidence>
<keyword evidence="6" id="KW-0406">Ion transport</keyword>
<evidence type="ECO:0000256" key="2">
    <source>
        <dbReference type="ARBA" id="ARBA00009904"/>
    </source>
</evidence>
<dbReference type="GO" id="GO:0033179">
    <property type="term" value="C:proton-transporting V-type ATPase, V0 domain"/>
    <property type="evidence" value="ECO:0007669"/>
    <property type="project" value="InterPro"/>
</dbReference>
<dbReference type="PATRIC" id="fig|999415.3.peg.1280"/>
<dbReference type="Proteomes" id="UP000011758">
    <property type="component" value="Unassembled WGS sequence"/>
</dbReference>
<evidence type="ECO:0000313" key="10">
    <source>
        <dbReference type="Proteomes" id="UP000011758"/>
    </source>
</evidence>
<feature type="transmembrane region" description="Helical" evidence="8">
    <location>
        <begin position="552"/>
        <end position="573"/>
    </location>
</feature>
<comment type="similarity">
    <text evidence="2">Belongs to the V-ATPase 116 kDa subunit family.</text>
</comment>
<feature type="transmembrane region" description="Helical" evidence="8">
    <location>
        <begin position="491"/>
        <end position="509"/>
    </location>
</feature>
<feature type="transmembrane region" description="Helical" evidence="8">
    <location>
        <begin position="585"/>
        <end position="609"/>
    </location>
</feature>
<evidence type="ECO:0000256" key="4">
    <source>
        <dbReference type="ARBA" id="ARBA00022692"/>
    </source>
</evidence>
<dbReference type="GO" id="GO:0051117">
    <property type="term" value="F:ATPase binding"/>
    <property type="evidence" value="ECO:0007669"/>
    <property type="project" value="TreeGrafter"/>
</dbReference>
<feature type="transmembrane region" description="Helical" evidence="8">
    <location>
        <begin position="388"/>
        <end position="407"/>
    </location>
</feature>
<gene>
    <name evidence="9" type="ORF">HMPREF9943_01262</name>
</gene>
<dbReference type="eggNOG" id="COG1269">
    <property type="taxonomic scope" value="Bacteria"/>
</dbReference>
<keyword evidence="7 8" id="KW-0472">Membrane</keyword>
<proteinExistence type="inferred from homology"/>
<name>M2Q232_9FIRM</name>
<keyword evidence="4 8" id="KW-0812">Transmembrane</keyword>
<evidence type="ECO:0000256" key="3">
    <source>
        <dbReference type="ARBA" id="ARBA00022448"/>
    </source>
</evidence>
<dbReference type="GO" id="GO:0007035">
    <property type="term" value="P:vacuolar acidification"/>
    <property type="evidence" value="ECO:0007669"/>
    <property type="project" value="TreeGrafter"/>
</dbReference>
<sequence>MSIAKLELLEIEFPVESADTILSKLIKSEIFHPEPASKFSDSVKDVKVLSTSNPYHELIVKLEDAAKKYHISFNKDAIADKDMDVSSAADFYEQFSTRIETINDTREKLSEMIEENKETIKNISYMKGSDINFDQLFTTKYLQVRFGRLPQANLSKLEYYKSQEFLYRVFSEGSEDAYILYVTSRIKAPEIDNIFSSLFFERIRVPEFVHGTVEDAIEELNKENRTGIDYIGVLNQRSRDHINQNIAELSIIYNTCQILDDITEAKKYVVVFGKSAAVYGFAEVADATKIKNEFEQMNMVHVDLTPPQGDYRLKPPSQLKNNWFSKPFGMFVEMYGVPAYTDMDPTNFVAITYCLLFGIMFGDAGQGLVLIIVGFLASHFKQMKLGEIGMRIGIFSIIFGIFFGSVFGSEKILVPFFTPMDAKNTMTLLGTAIGIGAVLIIVSIIFNTYTNIKKKNIGEYAFSQNGLSGLVFYVCILLFVMNALLGLKLHLGVLFVLIGLLLPVVLMFLKEPLTRKIKGYPMFPEGFGSFFTEGFFELFDVLLTFITNTMSFLRVGGFVLSHAGMMLVVYTLAEMVIKPLGLPGYFIILMIGNIFVMVLEGLIVGIQVLRLEFYEMFSRYYEGNGRPFVSMKKRLER</sequence>
<evidence type="ECO:0000313" key="9">
    <source>
        <dbReference type="EMBL" id="EMD16336.1"/>
    </source>
</evidence>
<evidence type="ECO:0000256" key="5">
    <source>
        <dbReference type="ARBA" id="ARBA00022989"/>
    </source>
</evidence>
<dbReference type="AlphaFoldDB" id="M2Q232"/>
<reference evidence="9 10" key="1">
    <citation type="submission" date="2013-02" db="EMBL/GenBank/DDBJ databases">
        <title>The Genome Sequence of Lactobacillus catenaformis F0143.</title>
        <authorList>
            <consortium name="The Broad Institute Genome Sequencing Platform"/>
            <person name="Earl A."/>
            <person name="Ward D."/>
            <person name="Feldgarden M."/>
            <person name="Gevers D."/>
            <person name="Izard J."/>
            <person name="Blanton J.M."/>
            <person name="Mathney J."/>
            <person name="Dewhirst F.E."/>
            <person name="Young S.K."/>
            <person name="Zeng Q."/>
            <person name="Gargeya S."/>
            <person name="Fitzgerald M."/>
            <person name="Haas B."/>
            <person name="Abouelleil A."/>
            <person name="Alvarado L."/>
            <person name="Arachchi H.M."/>
            <person name="Berlin A."/>
            <person name="Chapman S.B."/>
            <person name="Gearin G."/>
            <person name="Goldberg J."/>
            <person name="Griggs A."/>
            <person name="Gujja S."/>
            <person name="Hansen M."/>
            <person name="Heiman D."/>
            <person name="Howarth C."/>
            <person name="Larimer J."/>
            <person name="Lui A."/>
            <person name="MacDonald P.J.P."/>
            <person name="McCowen C."/>
            <person name="Montmayeur A."/>
            <person name="Murphy C."/>
            <person name="Neiman D."/>
            <person name="Pearson M."/>
            <person name="Priest M."/>
            <person name="Roberts A."/>
            <person name="Saif S."/>
            <person name="Shea T."/>
            <person name="Sisk P."/>
            <person name="Stolte C."/>
            <person name="Sykes S."/>
            <person name="Wortman J."/>
            <person name="Nusbaum C."/>
            <person name="Birren B."/>
        </authorList>
    </citation>
    <scope>NUCLEOTIDE SEQUENCE [LARGE SCALE GENOMIC DNA]</scope>
    <source>
        <strain evidence="9 10">OT 569</strain>
    </source>
</reference>
<organism evidence="9 10">
    <name type="scientific">Eggerthia catenaformis OT 569 = DSM 20559</name>
    <dbReference type="NCBI Taxonomy" id="999415"/>
    <lineage>
        <taxon>Bacteria</taxon>
        <taxon>Bacillati</taxon>
        <taxon>Bacillota</taxon>
        <taxon>Erysipelotrichia</taxon>
        <taxon>Erysipelotrichales</taxon>
        <taxon>Coprobacillaceae</taxon>
        <taxon>Eggerthia</taxon>
    </lineage>
</organism>
<keyword evidence="3" id="KW-0813">Transport</keyword>
<dbReference type="BioCyc" id="ECAT999415-HMP:GTTI-1296-MONOMER"/>
<dbReference type="RefSeq" id="WP_004803213.1">
    <property type="nucleotide sequence ID" value="NZ_AUGJ01000001.1"/>
</dbReference>
<keyword evidence="5 8" id="KW-1133">Transmembrane helix</keyword>
<dbReference type="Pfam" id="PF01496">
    <property type="entry name" value="V_ATPase_I"/>
    <property type="match status" value="1"/>
</dbReference>
<comment type="caution">
    <text evidence="9">The sequence shown here is derived from an EMBL/GenBank/DDBJ whole genome shotgun (WGS) entry which is preliminary data.</text>
</comment>
<feature type="transmembrane region" description="Helical" evidence="8">
    <location>
        <begin position="427"/>
        <end position="446"/>
    </location>
</feature>
<keyword evidence="10" id="KW-1185">Reference proteome</keyword>
<evidence type="ECO:0000256" key="1">
    <source>
        <dbReference type="ARBA" id="ARBA00004141"/>
    </source>
</evidence>